<feature type="region of interest" description="Disordered" evidence="6">
    <location>
        <begin position="1"/>
        <end position="69"/>
    </location>
</feature>
<dbReference type="Gene3D" id="3.30.1490.20">
    <property type="entry name" value="ATP-grasp fold, A domain"/>
    <property type="match status" value="1"/>
</dbReference>
<sequence>MNCKPERGRHERAAGAYGPGRSGRDRGLDRAFPRAISRLKGGRGMSSDRAAASGRSSGTTEEAGVHRQLSGLMNPQSVAVIGASAKAEGWSGAAVPVLRRLGYTGKIFPVNPKYEELNGLPCYPSVSAIPEPVDAALMFVPQRALPDILEDCGRKGVRGAVILASGFSETGEEGRALEERLREVANRNRIAICGPNCLGLANLDSGFMGLTAATFPADLSAGRTALISQSGQLLMVLLARAHDQGVHMRYLVSTGNELNVEAADYASWALQDPQIASVCMALEGLRTPSRFLDLAARARAADKPLIVLKLGRSQRAARTALAHTGKMAGAFRTYEAVFRQANVVSVDDPLELADVAALFEKCPAPRGERISVVTFSGGWSGVMADQAEALGLPMADFTEATVEKLKPLLDFTPPVNPLDLSGNVNNHPERWGASLEAVLADENTDIMVVFIHQVREAWRGNLIGPVLELAKIAEKPIVVVYDGGKVVEAGYEKLAADRSLPIYRGSQQMLKALKRFVDYHRRKAEGPGEAASLEMPAGAAKIVDTLLAQGGRSLSEYAAKEALRAYGLPMVGERLVLTEDEALAAAEGIGFPVVMKGLADGMEHKSDAGLVHLGLSDADAVRAAFADLEGKLSGHTLNGEAAPCIVQKMVKGGVEAILGMQNDPDFGPMILVGVGGVMTELLNDVALRRAPLTAKDAREMIDETRLGKLLAGFRGAPRADRAALEEAILRLSALSVAHAETVESIDINPVLVLPEGEGCVAVDALIIKPEDAA</sequence>
<keyword evidence="4 5" id="KW-0067">ATP-binding</keyword>
<evidence type="ECO:0000259" key="7">
    <source>
        <dbReference type="PROSITE" id="PS50975"/>
    </source>
</evidence>
<dbReference type="SUPFAM" id="SSF56059">
    <property type="entry name" value="Glutathione synthetase ATP-binding domain-like"/>
    <property type="match status" value="1"/>
</dbReference>
<feature type="domain" description="ATP-grasp" evidence="7">
    <location>
        <begin position="560"/>
        <end position="596"/>
    </location>
</feature>
<dbReference type="PROSITE" id="PS50975">
    <property type="entry name" value="ATP_GRASP"/>
    <property type="match status" value="1"/>
</dbReference>
<dbReference type="InterPro" id="IPR011761">
    <property type="entry name" value="ATP-grasp"/>
</dbReference>
<evidence type="ECO:0000256" key="3">
    <source>
        <dbReference type="ARBA" id="ARBA00022741"/>
    </source>
</evidence>
<evidence type="ECO:0000256" key="1">
    <source>
        <dbReference type="ARBA" id="ARBA00022532"/>
    </source>
</evidence>
<keyword evidence="1" id="KW-0816">Tricarboxylic acid cycle</keyword>
<dbReference type="SUPFAM" id="SSF52210">
    <property type="entry name" value="Succinyl-CoA synthetase domains"/>
    <property type="match status" value="2"/>
</dbReference>
<keyword evidence="3 5" id="KW-0547">Nucleotide-binding</keyword>
<dbReference type="Pfam" id="PF13607">
    <property type="entry name" value="Succ_CoA_lig"/>
    <property type="match status" value="1"/>
</dbReference>
<dbReference type="GO" id="GO:0006099">
    <property type="term" value="P:tricarboxylic acid cycle"/>
    <property type="evidence" value="ECO:0007669"/>
    <property type="project" value="UniProtKB-KW"/>
</dbReference>
<evidence type="ECO:0000256" key="5">
    <source>
        <dbReference type="PROSITE-ProRule" id="PRU00409"/>
    </source>
</evidence>
<dbReference type="InterPro" id="IPR032875">
    <property type="entry name" value="Succ_CoA_lig_flav_dom"/>
</dbReference>
<dbReference type="InterPro" id="IPR003781">
    <property type="entry name" value="CoA-bd"/>
</dbReference>
<dbReference type="AlphaFoldDB" id="A0A4R5VEP3"/>
<dbReference type="InterPro" id="IPR051538">
    <property type="entry name" value="Acyl-CoA_Synth/Transferase"/>
</dbReference>
<dbReference type="SMART" id="SM00881">
    <property type="entry name" value="CoA_binding"/>
    <property type="match status" value="1"/>
</dbReference>
<evidence type="ECO:0000256" key="2">
    <source>
        <dbReference type="ARBA" id="ARBA00022598"/>
    </source>
</evidence>
<dbReference type="GO" id="GO:0046872">
    <property type="term" value="F:metal ion binding"/>
    <property type="evidence" value="ECO:0007669"/>
    <property type="project" value="InterPro"/>
</dbReference>
<dbReference type="Proteomes" id="UP000295301">
    <property type="component" value="Unassembled WGS sequence"/>
</dbReference>
<gene>
    <name evidence="8" type="ORF">E1832_05655</name>
</gene>
<dbReference type="InterPro" id="IPR013815">
    <property type="entry name" value="ATP_grasp_subdomain_1"/>
</dbReference>
<dbReference type="PANTHER" id="PTHR43334:SF1">
    <property type="entry name" value="3-HYDROXYPROPIONATE--COA LIGASE [ADP-FORMING]"/>
    <property type="match status" value="1"/>
</dbReference>
<evidence type="ECO:0000313" key="8">
    <source>
        <dbReference type="EMBL" id="TDK50682.1"/>
    </source>
</evidence>
<evidence type="ECO:0000256" key="6">
    <source>
        <dbReference type="SAM" id="MobiDB-lite"/>
    </source>
</evidence>
<dbReference type="Pfam" id="PF13549">
    <property type="entry name" value="ATP-grasp_5"/>
    <property type="match status" value="1"/>
</dbReference>
<dbReference type="Gene3D" id="3.40.50.261">
    <property type="entry name" value="Succinyl-CoA synthetase domains"/>
    <property type="match status" value="2"/>
</dbReference>
<dbReference type="PANTHER" id="PTHR43334">
    <property type="entry name" value="ACETATE--COA LIGASE [ADP-FORMING]"/>
    <property type="match status" value="1"/>
</dbReference>
<evidence type="ECO:0000313" key="9">
    <source>
        <dbReference type="Proteomes" id="UP000295301"/>
    </source>
</evidence>
<reference evidence="8 9" key="1">
    <citation type="submission" date="2019-03" db="EMBL/GenBank/DDBJ databases">
        <title>Ruegeria lutea sp. nov., a novel strain, isolated from marine sediment, the Masan Bay, South Korea.</title>
        <authorList>
            <person name="Kim J."/>
            <person name="Kim D.-Y."/>
            <person name="Lee S.-S."/>
        </authorList>
    </citation>
    <scope>NUCLEOTIDE SEQUENCE [LARGE SCALE GENOMIC DNA]</scope>
    <source>
        <strain evidence="8 9">318-1</strain>
    </source>
</reference>
<evidence type="ECO:0000256" key="4">
    <source>
        <dbReference type="ARBA" id="ARBA00022840"/>
    </source>
</evidence>
<dbReference type="GO" id="GO:0016874">
    <property type="term" value="F:ligase activity"/>
    <property type="evidence" value="ECO:0007669"/>
    <property type="project" value="UniProtKB-KW"/>
</dbReference>
<proteinExistence type="predicted"/>
<dbReference type="Gene3D" id="3.30.470.20">
    <property type="entry name" value="ATP-grasp fold, B domain"/>
    <property type="match status" value="1"/>
</dbReference>
<keyword evidence="9" id="KW-1185">Reference proteome</keyword>
<dbReference type="OrthoDB" id="9807426at2"/>
<dbReference type="SUPFAM" id="SSF51735">
    <property type="entry name" value="NAD(P)-binding Rossmann-fold domains"/>
    <property type="match status" value="1"/>
</dbReference>
<protein>
    <submittedName>
        <fullName evidence="8">CoA-binding protein</fullName>
    </submittedName>
</protein>
<dbReference type="EMBL" id="SMUV01000054">
    <property type="protein sequence ID" value="TDK50682.1"/>
    <property type="molecule type" value="Genomic_DNA"/>
</dbReference>
<keyword evidence="2" id="KW-0436">Ligase</keyword>
<dbReference type="InterPro" id="IPR016102">
    <property type="entry name" value="Succinyl-CoA_synth-like"/>
</dbReference>
<feature type="compositionally biased region" description="Basic and acidic residues" evidence="6">
    <location>
        <begin position="22"/>
        <end position="32"/>
    </location>
</feature>
<name>A0A4R5VEP3_9RHOB</name>
<accession>A0A4R5VEP3</accession>
<dbReference type="Pfam" id="PF13380">
    <property type="entry name" value="CoA_binding_2"/>
    <property type="match status" value="1"/>
</dbReference>
<organism evidence="8 9">
    <name type="scientific">Antarcticimicrobium luteum</name>
    <dbReference type="NCBI Taxonomy" id="2547397"/>
    <lineage>
        <taxon>Bacteria</taxon>
        <taxon>Pseudomonadati</taxon>
        <taxon>Pseudomonadota</taxon>
        <taxon>Alphaproteobacteria</taxon>
        <taxon>Rhodobacterales</taxon>
        <taxon>Paracoccaceae</taxon>
        <taxon>Antarcticimicrobium</taxon>
    </lineage>
</organism>
<dbReference type="InterPro" id="IPR036291">
    <property type="entry name" value="NAD(P)-bd_dom_sf"/>
</dbReference>
<dbReference type="GO" id="GO:0005524">
    <property type="term" value="F:ATP binding"/>
    <property type="evidence" value="ECO:0007669"/>
    <property type="project" value="UniProtKB-UniRule"/>
</dbReference>
<feature type="compositionally biased region" description="Basic and acidic residues" evidence="6">
    <location>
        <begin position="1"/>
        <end position="13"/>
    </location>
</feature>
<dbReference type="Gene3D" id="3.40.50.720">
    <property type="entry name" value="NAD(P)-binding Rossmann-like Domain"/>
    <property type="match status" value="1"/>
</dbReference>
<feature type="compositionally biased region" description="Low complexity" evidence="6">
    <location>
        <begin position="45"/>
        <end position="58"/>
    </location>
</feature>
<comment type="caution">
    <text evidence="8">The sequence shown here is derived from an EMBL/GenBank/DDBJ whole genome shotgun (WGS) entry which is preliminary data.</text>
</comment>